<dbReference type="InterPro" id="IPR043504">
    <property type="entry name" value="Peptidase_S1_PA_chymotrypsin"/>
</dbReference>
<dbReference type="SUPFAM" id="SSF50494">
    <property type="entry name" value="Trypsin-like serine proteases"/>
    <property type="match status" value="1"/>
</dbReference>
<evidence type="ECO:0000259" key="2">
    <source>
        <dbReference type="SMART" id="SM00477"/>
    </source>
</evidence>
<evidence type="ECO:0000256" key="1">
    <source>
        <dbReference type="SAM" id="MobiDB-lite"/>
    </source>
</evidence>
<keyword evidence="4" id="KW-0378">Hydrolase</keyword>
<accession>A0ABS1U9I9</accession>
<dbReference type="GO" id="GO:0004519">
    <property type="term" value="F:endonuclease activity"/>
    <property type="evidence" value="ECO:0007669"/>
    <property type="project" value="UniProtKB-KW"/>
</dbReference>
<keyword evidence="4" id="KW-0255">Endonuclease</keyword>
<dbReference type="InterPro" id="IPR001604">
    <property type="entry name" value="Endo_G_ENPP1-like_dom"/>
</dbReference>
<comment type="caution">
    <text evidence="4">The sequence shown here is derived from an EMBL/GenBank/DDBJ whole genome shotgun (WGS) entry which is preliminary data.</text>
</comment>
<dbReference type="RefSeq" id="WP_202834419.1">
    <property type="nucleotide sequence ID" value="NZ_JAETWB010000023.1"/>
</dbReference>
<evidence type="ECO:0000313" key="4">
    <source>
        <dbReference type="EMBL" id="MBL6081195.1"/>
    </source>
</evidence>
<dbReference type="Pfam" id="PF13365">
    <property type="entry name" value="Trypsin_2"/>
    <property type="match status" value="1"/>
</dbReference>
<dbReference type="Gene3D" id="3.40.570.10">
    <property type="entry name" value="Extracellular Endonuclease, subunit A"/>
    <property type="match status" value="1"/>
</dbReference>
<reference evidence="4 5" key="1">
    <citation type="submission" date="2021-01" db="EMBL/GenBank/DDBJ databases">
        <title>Belnapia mucosa sp. nov. and Belnapia arida sp. nov., isolated from the Tabernas Desert (Almeria, Spain).</title>
        <authorList>
            <person name="Molina-Menor E."/>
            <person name="Vidal-Verdu A."/>
            <person name="Calonge A."/>
            <person name="Satari L."/>
            <person name="Pereto J."/>
            <person name="Porcar M."/>
        </authorList>
    </citation>
    <scope>NUCLEOTIDE SEQUENCE [LARGE SCALE GENOMIC DNA]</scope>
    <source>
        <strain evidence="4 5">T18</strain>
    </source>
</reference>
<dbReference type="SUPFAM" id="SSF54060">
    <property type="entry name" value="His-Me finger endonucleases"/>
    <property type="match status" value="1"/>
</dbReference>
<keyword evidence="4" id="KW-0540">Nuclease</keyword>
<protein>
    <submittedName>
        <fullName evidence="4">DNA/RNA non-specific endonuclease</fullName>
    </submittedName>
</protein>
<dbReference type="Proteomes" id="UP000660885">
    <property type="component" value="Unassembled WGS sequence"/>
</dbReference>
<dbReference type="InterPro" id="IPR040255">
    <property type="entry name" value="Non-specific_endonuclease"/>
</dbReference>
<dbReference type="Gene3D" id="2.40.10.10">
    <property type="entry name" value="Trypsin-like serine proteases"/>
    <property type="match status" value="2"/>
</dbReference>
<dbReference type="InterPro" id="IPR009003">
    <property type="entry name" value="Peptidase_S1_PA"/>
</dbReference>
<sequence length="697" mass="76910">MSGTTRSVQPFADQVEAEPADPSGIEAWIGPALHRALPPMATPMQPQRMVSLAAEGGIVTRFDVERTLGTNDLVGIEFLERGLRAARAVTRVLVSDPAEGMEACATGFMVSPRLLLTNAHVLPSKEVARSTLVEFGYELDSERQAKPTERFRLMPEECFIVGDPKVAERDFALVAVAQEGERGGRLARWGWLRLDSRVGKVEPGEWVTIIQHPGGAYKQVALRENQLIRKDDTRGLLFYKTDTAPGSSGAACFNDQWQAVALHSRGVPEMTEDGLVKLTGERRPVERDAIDKIPGLRDTDILWESNLGVRISRIVQFLRGDTLAGTNTLVRAMLADIASGGPSLAGPPLASSPVAGAALSLARVEESLASLAQQIGGDFLSAEEVQQRRRGSTFAQPRRAGAFPEKGYDPDFLGTSIPLPALTPRALSYGRAAVNSETGRHELPYTHFSIIMNAERRLAFATAVNIDGRKSFPLSRGRDRWTYDPRLPEEEQAGDWLYKEEGGNFFDRGHLVRRLDPCWGTAEVVERANIDTFHWTNCSPQHWSFNQGELLWNGLENYILNNTDSENILGTVFTGPVFRQDDYVHRGVPLPRDYWKVVVIRTRDGDLRASGYTISQARLVANIDFEEYPVGQFRTFQRPLRRIAEMTGLGFDDAVMQADVLSRSAGGTEGVGPETKSRAGTASLDARELLRLSDLML</sequence>
<dbReference type="EMBL" id="JAETWB010000023">
    <property type="protein sequence ID" value="MBL6081195.1"/>
    <property type="molecule type" value="Genomic_DNA"/>
</dbReference>
<dbReference type="Pfam" id="PF01223">
    <property type="entry name" value="Endonuclease_NS"/>
    <property type="match status" value="1"/>
</dbReference>
<evidence type="ECO:0000313" key="5">
    <source>
        <dbReference type="Proteomes" id="UP000660885"/>
    </source>
</evidence>
<feature type="domain" description="ENPP1-3/EXOG-like endonuclease/phosphodiesterase" evidence="2">
    <location>
        <begin position="445"/>
        <end position="658"/>
    </location>
</feature>
<dbReference type="PANTHER" id="PTHR13966:SF5">
    <property type="entry name" value="ENDONUCLEASE G, MITOCHONDRIAL"/>
    <property type="match status" value="1"/>
</dbReference>
<dbReference type="InterPro" id="IPR044929">
    <property type="entry name" value="DNA/RNA_non-sp_Endonuclease_sf"/>
</dbReference>
<feature type="domain" description="DNA/RNA non-specific endonuclease/pyrophosphatase/phosphodiesterase" evidence="3">
    <location>
        <begin position="444"/>
        <end position="658"/>
    </location>
</feature>
<name>A0ABS1U9I9_9PROT</name>
<dbReference type="SMART" id="SM00892">
    <property type="entry name" value="Endonuclease_NS"/>
    <property type="match status" value="1"/>
</dbReference>
<feature type="region of interest" description="Disordered" evidence="1">
    <location>
        <begin position="1"/>
        <end position="20"/>
    </location>
</feature>
<gene>
    <name evidence="4" type="ORF">JMJ56_24660</name>
</gene>
<dbReference type="InterPro" id="IPR020821">
    <property type="entry name" value="ENPP1-3/EXOG-like_nuc-like"/>
</dbReference>
<dbReference type="PANTHER" id="PTHR13966">
    <property type="entry name" value="ENDONUCLEASE RELATED"/>
    <property type="match status" value="1"/>
</dbReference>
<organism evidence="4 5">
    <name type="scientific">Belnapia arida</name>
    <dbReference type="NCBI Taxonomy" id="2804533"/>
    <lineage>
        <taxon>Bacteria</taxon>
        <taxon>Pseudomonadati</taxon>
        <taxon>Pseudomonadota</taxon>
        <taxon>Alphaproteobacteria</taxon>
        <taxon>Acetobacterales</taxon>
        <taxon>Roseomonadaceae</taxon>
        <taxon>Belnapia</taxon>
    </lineage>
</organism>
<dbReference type="InterPro" id="IPR044925">
    <property type="entry name" value="His-Me_finger_sf"/>
</dbReference>
<dbReference type="CDD" id="cd00091">
    <property type="entry name" value="NUC"/>
    <property type="match status" value="1"/>
</dbReference>
<evidence type="ECO:0000259" key="3">
    <source>
        <dbReference type="SMART" id="SM00892"/>
    </source>
</evidence>
<proteinExistence type="predicted"/>
<dbReference type="SMART" id="SM00477">
    <property type="entry name" value="NUC"/>
    <property type="match status" value="1"/>
</dbReference>
<keyword evidence="5" id="KW-1185">Reference proteome</keyword>